<dbReference type="SUPFAM" id="SSF53720">
    <property type="entry name" value="ALDH-like"/>
    <property type="match status" value="1"/>
</dbReference>
<dbReference type="GO" id="GO:0004777">
    <property type="term" value="F:succinate-semialdehyde dehydrogenase (NAD+) activity"/>
    <property type="evidence" value="ECO:0007669"/>
    <property type="project" value="TreeGrafter"/>
</dbReference>
<evidence type="ECO:0000256" key="3">
    <source>
        <dbReference type="ARBA" id="ARBA00023002"/>
    </source>
</evidence>
<dbReference type="InterPro" id="IPR016163">
    <property type="entry name" value="Ald_DH_C"/>
</dbReference>
<sequence>MDTISAKLPFELTDTSLYHQESFVHGQWVGAKSGKRFDVLDPGSEAIWASCPDNNAEDVDEAINSSYQAFLEYRDLTPRKRAQLILAWHNLITAARDDLAKFLTYETGKPLSEAYAELDYSLGFSWWFAGEAERIHGSISTPAAPGRRVIVLKQPIGVSVALVPWNFPIAMIMRKAGAALAAGCTMVVKPSPETPLTCLALADLAVRAGFAPGVFNVLTTSLANTPSLSEAMCVHPLVQKVTFTGSTRVGKIVAGICARNLKKCTLELGGNCPFIVFDDADLDRALAQLMALKWRNAGQACVTANRVYVQAAVYDKFAAMFAAKTAEFKVGHGALPDTSFGAVTTTAGLDKVEAQVRDAVGQGAKLVLGTGRRCGADDGVERGWFMSPTIMTGMTASMKMSSEETFGPIIGLFKFDTEEEVIRLANDTSMGLASYIFSKNSDRLWRMFEKLEAGMIGLNTGNGSAAESPFGGIKESGYGKESGKDVAVNEYLIAKTGTLTIA</sequence>
<accession>A0A9N9YTS0</accession>
<reference evidence="5" key="1">
    <citation type="submission" date="2021-10" db="EMBL/GenBank/DDBJ databases">
        <authorList>
            <person name="Piombo E."/>
        </authorList>
    </citation>
    <scope>NUCLEOTIDE SEQUENCE</scope>
</reference>
<gene>
    <name evidence="5" type="ORF">CRHIZ90672A_00002645</name>
</gene>
<evidence type="ECO:0000313" key="6">
    <source>
        <dbReference type="Proteomes" id="UP000696573"/>
    </source>
</evidence>
<keyword evidence="3" id="KW-0560">Oxidoreductase</keyword>
<dbReference type="InterPro" id="IPR050740">
    <property type="entry name" value="Aldehyde_DH_Superfamily"/>
</dbReference>
<dbReference type="CDD" id="cd07103">
    <property type="entry name" value="ALDH_F5_SSADH_GabD"/>
    <property type="match status" value="1"/>
</dbReference>
<dbReference type="PANTHER" id="PTHR43353:SF7">
    <property type="entry name" value="SUCCINATE SEMIALDEHYDE DEHYDROGENASE (EUROFUNG)"/>
    <property type="match status" value="1"/>
</dbReference>
<dbReference type="FunFam" id="3.40.309.10:FF:000004">
    <property type="entry name" value="Succinate-semialdehyde dehydrogenase I"/>
    <property type="match status" value="1"/>
</dbReference>
<protein>
    <recommendedName>
        <fullName evidence="4">Aldehyde dehydrogenase domain-containing protein</fullName>
    </recommendedName>
</protein>
<feature type="domain" description="Aldehyde dehydrogenase" evidence="4">
    <location>
        <begin position="28"/>
        <end position="495"/>
    </location>
</feature>
<evidence type="ECO:0000256" key="1">
    <source>
        <dbReference type="ARBA" id="ARBA00005176"/>
    </source>
</evidence>
<evidence type="ECO:0000256" key="2">
    <source>
        <dbReference type="ARBA" id="ARBA00009986"/>
    </source>
</evidence>
<evidence type="ECO:0000259" key="4">
    <source>
        <dbReference type="Pfam" id="PF00171"/>
    </source>
</evidence>
<dbReference type="GO" id="GO:0005737">
    <property type="term" value="C:cytoplasm"/>
    <property type="evidence" value="ECO:0007669"/>
    <property type="project" value="TreeGrafter"/>
</dbReference>
<dbReference type="EMBL" id="CABFNQ020000744">
    <property type="protein sequence ID" value="CAH0032967.1"/>
    <property type="molecule type" value="Genomic_DNA"/>
</dbReference>
<comment type="caution">
    <text evidence="5">The sequence shown here is derived from an EMBL/GenBank/DDBJ whole genome shotgun (WGS) entry which is preliminary data.</text>
</comment>
<proteinExistence type="inferred from homology"/>
<dbReference type="Gene3D" id="3.40.309.10">
    <property type="entry name" value="Aldehyde Dehydrogenase, Chain A, domain 2"/>
    <property type="match status" value="1"/>
</dbReference>
<keyword evidence="6" id="KW-1185">Reference proteome</keyword>
<name>A0A9N9YTS0_9HYPO</name>
<dbReference type="PANTHER" id="PTHR43353">
    <property type="entry name" value="SUCCINATE-SEMIALDEHYDE DEHYDROGENASE, MITOCHONDRIAL"/>
    <property type="match status" value="1"/>
</dbReference>
<organism evidence="5 6">
    <name type="scientific">Clonostachys rhizophaga</name>
    <dbReference type="NCBI Taxonomy" id="160324"/>
    <lineage>
        <taxon>Eukaryota</taxon>
        <taxon>Fungi</taxon>
        <taxon>Dikarya</taxon>
        <taxon>Ascomycota</taxon>
        <taxon>Pezizomycotina</taxon>
        <taxon>Sordariomycetes</taxon>
        <taxon>Hypocreomycetidae</taxon>
        <taxon>Hypocreales</taxon>
        <taxon>Bionectriaceae</taxon>
        <taxon>Clonostachys</taxon>
    </lineage>
</organism>
<dbReference type="InterPro" id="IPR016161">
    <property type="entry name" value="Ald_DH/histidinol_DH"/>
</dbReference>
<comment type="pathway">
    <text evidence="1">Amino-acid degradation; 4-aminobutanoate degradation.</text>
</comment>
<dbReference type="GO" id="GO:0009450">
    <property type="term" value="P:gamma-aminobutyric acid catabolic process"/>
    <property type="evidence" value="ECO:0007669"/>
    <property type="project" value="TreeGrafter"/>
</dbReference>
<dbReference type="FunFam" id="3.40.605.10:FF:000023">
    <property type="entry name" value="Succinate-semialdehyde dehydrogenase (Eurofung)"/>
    <property type="match status" value="1"/>
</dbReference>
<dbReference type="InterPro" id="IPR015590">
    <property type="entry name" value="Aldehyde_DH_dom"/>
</dbReference>
<dbReference type="Proteomes" id="UP000696573">
    <property type="component" value="Unassembled WGS sequence"/>
</dbReference>
<dbReference type="Pfam" id="PF00171">
    <property type="entry name" value="Aldedh"/>
    <property type="match status" value="1"/>
</dbReference>
<evidence type="ECO:0000313" key="5">
    <source>
        <dbReference type="EMBL" id="CAH0032967.1"/>
    </source>
</evidence>
<dbReference type="InterPro" id="IPR016162">
    <property type="entry name" value="Ald_DH_N"/>
</dbReference>
<comment type="similarity">
    <text evidence="2">Belongs to the aldehyde dehydrogenase family.</text>
</comment>
<dbReference type="Gene3D" id="3.40.605.10">
    <property type="entry name" value="Aldehyde Dehydrogenase, Chain A, domain 1"/>
    <property type="match status" value="1"/>
</dbReference>
<dbReference type="AlphaFoldDB" id="A0A9N9YTS0"/>
<dbReference type="OrthoDB" id="310895at2759"/>